<protein>
    <submittedName>
        <fullName evidence="2">Uncharacterized protein</fullName>
    </submittedName>
</protein>
<name>A0A1A0DK12_ACEPA</name>
<reference evidence="2 3" key="1">
    <citation type="submission" date="2016-05" db="EMBL/GenBank/DDBJ databases">
        <title>Genome sequencing of Acetobacter pasteurianus strain SRCM100623.</title>
        <authorList>
            <person name="Song Y.R."/>
        </authorList>
    </citation>
    <scope>NUCLEOTIDE SEQUENCE [LARGE SCALE GENOMIC DNA]</scope>
    <source>
        <strain evidence="2 3">SRCM100623</strain>
    </source>
</reference>
<feature type="region of interest" description="Disordered" evidence="1">
    <location>
        <begin position="92"/>
        <end position="120"/>
    </location>
</feature>
<dbReference type="EMBL" id="LYUD01000041">
    <property type="protein sequence ID" value="OAZ75206.1"/>
    <property type="molecule type" value="Genomic_DNA"/>
</dbReference>
<evidence type="ECO:0000256" key="1">
    <source>
        <dbReference type="SAM" id="MobiDB-lite"/>
    </source>
</evidence>
<proteinExistence type="predicted"/>
<accession>A0A1A0DK12</accession>
<sequence>MNRHSCGAADDNKKSSLLACWRPSITVCPVIQSDRILTASLTEQETLRQHAPENFVLQDELMKKRRRAMACRKAHDQPGVPLMQRVKPRHGFRREPCKRGWDQEAEKTHRLPGTPSPEIAQQDFRQKQHIERVLCSKGEYPVHRHEKVRQMPAFRQTPDNAEHHNCGQQDAGCQMRDHHQMMDGFCWPVPGFAKSKLKQHQKGRHPVKDDRRPVVTQQAICDVRR</sequence>
<dbReference type="AlphaFoldDB" id="A0A1A0DK12"/>
<feature type="compositionally biased region" description="Basic and acidic residues" evidence="1">
    <location>
        <begin position="93"/>
        <end position="109"/>
    </location>
</feature>
<evidence type="ECO:0000313" key="3">
    <source>
        <dbReference type="Proteomes" id="UP000093796"/>
    </source>
</evidence>
<organism evidence="2 3">
    <name type="scientific">Acetobacter pasteurianus</name>
    <name type="common">Acetobacter turbidans</name>
    <dbReference type="NCBI Taxonomy" id="438"/>
    <lineage>
        <taxon>Bacteria</taxon>
        <taxon>Pseudomonadati</taxon>
        <taxon>Pseudomonadota</taxon>
        <taxon>Alphaproteobacteria</taxon>
        <taxon>Acetobacterales</taxon>
        <taxon>Acetobacteraceae</taxon>
        <taxon>Acetobacter</taxon>
    </lineage>
</organism>
<dbReference type="Proteomes" id="UP000093796">
    <property type="component" value="Unassembled WGS sequence"/>
</dbReference>
<evidence type="ECO:0000313" key="2">
    <source>
        <dbReference type="EMBL" id="OAZ75206.1"/>
    </source>
</evidence>
<comment type="caution">
    <text evidence="2">The sequence shown here is derived from an EMBL/GenBank/DDBJ whole genome shotgun (WGS) entry which is preliminary data.</text>
</comment>
<dbReference type="PATRIC" id="fig|438.15.peg.484"/>
<gene>
    <name evidence="2" type="ORF">SRCM100623_00425</name>
</gene>